<evidence type="ECO:0000256" key="1">
    <source>
        <dbReference type="SAM" id="MobiDB-lite"/>
    </source>
</evidence>
<comment type="caution">
    <text evidence="3">The sequence shown here is derived from an EMBL/GenBank/DDBJ whole genome shotgun (WGS) entry which is preliminary data.</text>
</comment>
<protein>
    <submittedName>
        <fullName evidence="3">Heterokaryon incompatibility protein-domain-containing protein</fullName>
    </submittedName>
</protein>
<feature type="region of interest" description="Disordered" evidence="1">
    <location>
        <begin position="134"/>
        <end position="158"/>
    </location>
</feature>
<name>A0AA39MSR0_9AGAR</name>
<gene>
    <name evidence="3" type="ORF">EV421DRAFT_395151</name>
</gene>
<dbReference type="PANTHER" id="PTHR33112">
    <property type="entry name" value="DOMAIN PROTEIN, PUTATIVE-RELATED"/>
    <property type="match status" value="1"/>
</dbReference>
<feature type="compositionally biased region" description="Low complexity" evidence="1">
    <location>
        <begin position="178"/>
        <end position="198"/>
    </location>
</feature>
<dbReference type="PANTHER" id="PTHR33112:SF16">
    <property type="entry name" value="HETEROKARYON INCOMPATIBILITY DOMAIN-CONTAINING PROTEIN"/>
    <property type="match status" value="1"/>
</dbReference>
<evidence type="ECO:0000313" key="3">
    <source>
        <dbReference type="EMBL" id="KAK0444425.1"/>
    </source>
</evidence>
<keyword evidence="4" id="KW-1185">Reference proteome</keyword>
<sequence length="905" mass="102394">MSSISSTSSGLFTSDDEVTELANLPMGPPIGEYVPHEIWNVLSTPLSAPTTSNWSHSDVDFPDLTNVPTGPPVQENLPHDIWNGLPISLPAPTTPGRGCGHVESFSSDVWIGSSANEHRSLDTQSVLLPAPITSEYSDSDIESSNADVSMGSPAIEPMSPETQSILLSSPIVSECNDSDVGSSKSSSSHSPQSPLLSDSNDDNDESTEFVNVPTRSLAMEDVPPEIRKLVCQNCWSTVFTTQAFHTAWEARHEYTYSESAGFSYTTPTWAQIKRQRHRHWMKFRYQCQWCKLVCQNVKSHCNPYSFQKYRRPPKNKMFKMRVRFIHEMIHWWPPHVDRVHGSQLCLMLKVDTKQKPSKWSSYVIYTAHDDPAARFIHNRQVLLEVDSLMGYSLIKERIDDCLLHECCPQPCAALLPTRVIDCKDPDQPRLLAHNGVEDKYVALSYVWGGKQPHSTTTKNLESYIKGIPLENIPKTVMDAITVTRKLGLQYLWVDALCILQDSKDDKAREIARIRYIFRDAYVTIIAACAHRVNDGFLHVRTEGIARWGVKESMLLPFRCPNGGIGIIGLQQKDEAPKEPTDERAWCLEERVLSPRKLIYASHTLQYECQAIHVNVNGSCNFIKPDYFHNVPRLPDLTFDAVQGSHHSDSSVEDEVRKAWVVILQMYAQRTVTHPEDRLVAFSGIASHFQHYWLNSRYTAGLWEHQLPSSLMWYSRLGSECRPPCYRAPSWSWASVEGAIDVELWTDCVIFCIVIQWDVTVKRQINPYGQVKAGYLILETILQPAVWDPIEGELFDAAGVPLDHLNSFELESDEDEWVRIGSVRPDAIESVSQVIGKVYLAIVMQDGSSLKGLVIVPVTDQITNVQLSYDHPDFNAFRRVGWFMSDADSPIVKAWQTSSHRRIRII</sequence>
<dbReference type="AlphaFoldDB" id="A0AA39MSR0"/>
<feature type="domain" description="Heterokaryon incompatibility" evidence="2">
    <location>
        <begin position="440"/>
        <end position="589"/>
    </location>
</feature>
<feature type="region of interest" description="Disordered" evidence="1">
    <location>
        <begin position="175"/>
        <end position="212"/>
    </location>
</feature>
<evidence type="ECO:0000313" key="4">
    <source>
        <dbReference type="Proteomes" id="UP001175226"/>
    </source>
</evidence>
<dbReference type="Proteomes" id="UP001175226">
    <property type="component" value="Unassembled WGS sequence"/>
</dbReference>
<dbReference type="Pfam" id="PF06985">
    <property type="entry name" value="HET"/>
    <property type="match status" value="1"/>
</dbReference>
<dbReference type="InterPro" id="IPR010730">
    <property type="entry name" value="HET"/>
</dbReference>
<dbReference type="EMBL" id="JAUEPT010000019">
    <property type="protein sequence ID" value="KAK0444425.1"/>
    <property type="molecule type" value="Genomic_DNA"/>
</dbReference>
<proteinExistence type="predicted"/>
<evidence type="ECO:0000259" key="2">
    <source>
        <dbReference type="Pfam" id="PF06985"/>
    </source>
</evidence>
<reference evidence="3" key="1">
    <citation type="submission" date="2023-06" db="EMBL/GenBank/DDBJ databases">
        <authorList>
            <consortium name="Lawrence Berkeley National Laboratory"/>
            <person name="Ahrendt S."/>
            <person name="Sahu N."/>
            <person name="Indic B."/>
            <person name="Wong-Bajracharya J."/>
            <person name="Merenyi Z."/>
            <person name="Ke H.-M."/>
            <person name="Monk M."/>
            <person name="Kocsube S."/>
            <person name="Drula E."/>
            <person name="Lipzen A."/>
            <person name="Balint B."/>
            <person name="Henrissat B."/>
            <person name="Andreopoulos B."/>
            <person name="Martin F.M."/>
            <person name="Harder C.B."/>
            <person name="Rigling D."/>
            <person name="Ford K.L."/>
            <person name="Foster G.D."/>
            <person name="Pangilinan J."/>
            <person name="Papanicolaou A."/>
            <person name="Barry K."/>
            <person name="LaButti K."/>
            <person name="Viragh M."/>
            <person name="Koriabine M."/>
            <person name="Yan M."/>
            <person name="Riley R."/>
            <person name="Champramary S."/>
            <person name="Plett K.L."/>
            <person name="Tsai I.J."/>
            <person name="Slot J."/>
            <person name="Sipos G."/>
            <person name="Plett J."/>
            <person name="Nagy L.G."/>
            <person name="Grigoriev I.V."/>
        </authorList>
    </citation>
    <scope>NUCLEOTIDE SEQUENCE</scope>
    <source>
        <strain evidence="3">FPL87.14</strain>
    </source>
</reference>
<organism evidence="3 4">
    <name type="scientific">Armillaria borealis</name>
    <dbReference type="NCBI Taxonomy" id="47425"/>
    <lineage>
        <taxon>Eukaryota</taxon>
        <taxon>Fungi</taxon>
        <taxon>Dikarya</taxon>
        <taxon>Basidiomycota</taxon>
        <taxon>Agaricomycotina</taxon>
        <taxon>Agaricomycetes</taxon>
        <taxon>Agaricomycetidae</taxon>
        <taxon>Agaricales</taxon>
        <taxon>Marasmiineae</taxon>
        <taxon>Physalacriaceae</taxon>
        <taxon>Armillaria</taxon>
    </lineage>
</organism>
<accession>A0AA39MSR0</accession>